<keyword evidence="3" id="KW-1185">Reference proteome</keyword>
<feature type="domain" description="YdhG-like" evidence="1">
    <location>
        <begin position="22"/>
        <end position="124"/>
    </location>
</feature>
<comment type="caution">
    <text evidence="2">The sequence shown here is derived from an EMBL/GenBank/DDBJ whole genome shotgun (WGS) entry which is preliminary data.</text>
</comment>
<dbReference type="InterPro" id="IPR014922">
    <property type="entry name" value="YdhG-like"/>
</dbReference>
<evidence type="ECO:0000313" key="2">
    <source>
        <dbReference type="EMBL" id="MBP3956916.1"/>
    </source>
</evidence>
<dbReference type="Pfam" id="PF08818">
    <property type="entry name" value="DUF1801"/>
    <property type="match status" value="1"/>
</dbReference>
<proteinExistence type="predicted"/>
<dbReference type="Proteomes" id="UP000676565">
    <property type="component" value="Unassembled WGS sequence"/>
</dbReference>
<evidence type="ECO:0000259" key="1">
    <source>
        <dbReference type="Pfam" id="PF08818"/>
    </source>
</evidence>
<name>A0ABS5BT72_9BACT</name>
<dbReference type="EMBL" id="JAGKQQ010000001">
    <property type="protein sequence ID" value="MBP3956916.1"/>
    <property type="molecule type" value="Genomic_DNA"/>
</dbReference>
<reference evidence="2 3" key="1">
    <citation type="submission" date="2021-04" db="EMBL/GenBank/DDBJ databases">
        <authorList>
            <person name="Ivanova A."/>
        </authorList>
    </citation>
    <scope>NUCLEOTIDE SEQUENCE [LARGE SCALE GENOMIC DNA]</scope>
    <source>
        <strain evidence="2 3">G18</strain>
    </source>
</reference>
<organism evidence="2 3">
    <name type="scientific">Gemmata palustris</name>
    <dbReference type="NCBI Taxonomy" id="2822762"/>
    <lineage>
        <taxon>Bacteria</taxon>
        <taxon>Pseudomonadati</taxon>
        <taxon>Planctomycetota</taxon>
        <taxon>Planctomycetia</taxon>
        <taxon>Gemmatales</taxon>
        <taxon>Gemmataceae</taxon>
        <taxon>Gemmata</taxon>
    </lineage>
</organism>
<dbReference type="RefSeq" id="WP_210655487.1">
    <property type="nucleotide sequence ID" value="NZ_JAGKQQ010000001.1"/>
</dbReference>
<gene>
    <name evidence="2" type="ORF">J8F10_16720</name>
</gene>
<dbReference type="SUPFAM" id="SSF159888">
    <property type="entry name" value="YdhG-like"/>
    <property type="match status" value="1"/>
</dbReference>
<accession>A0ABS5BT72</accession>
<sequence>MATKRPADTVESFLTTLEHLHKPAVLAIREILLGTPGVTEGIKWNAPSFRTTEWFATFHLRAKAGVQMILHLGAKVRAGNGITIDDPVGLLTWLGKDRASVTFADTADVKVKRDAFAALIRRWIEHV</sequence>
<evidence type="ECO:0000313" key="3">
    <source>
        <dbReference type="Proteomes" id="UP000676565"/>
    </source>
</evidence>
<protein>
    <submittedName>
        <fullName evidence="2">DUF1801 domain-containing protein</fullName>
    </submittedName>
</protein>